<proteinExistence type="predicted"/>
<accession>A0ABN1F0H6</accession>
<name>A0ABN1F0H6_9ACTN</name>
<dbReference type="EMBL" id="BAAACA010000004">
    <property type="protein sequence ID" value="GAA0579184.1"/>
    <property type="molecule type" value="Genomic_DNA"/>
</dbReference>
<organism evidence="1 2">
    <name type="scientific">Streptomyces crystallinus</name>
    <dbReference type="NCBI Taxonomy" id="68191"/>
    <lineage>
        <taxon>Bacteria</taxon>
        <taxon>Bacillati</taxon>
        <taxon>Actinomycetota</taxon>
        <taxon>Actinomycetes</taxon>
        <taxon>Kitasatosporales</taxon>
        <taxon>Streptomycetaceae</taxon>
        <taxon>Streptomyces</taxon>
    </lineage>
</organism>
<evidence type="ECO:0000313" key="1">
    <source>
        <dbReference type="EMBL" id="GAA0579184.1"/>
    </source>
</evidence>
<dbReference type="RefSeq" id="WP_344069301.1">
    <property type="nucleotide sequence ID" value="NZ_BAAACA010000004.1"/>
</dbReference>
<dbReference type="Proteomes" id="UP001500668">
    <property type="component" value="Unassembled WGS sequence"/>
</dbReference>
<comment type="caution">
    <text evidence="1">The sequence shown here is derived from an EMBL/GenBank/DDBJ whole genome shotgun (WGS) entry which is preliminary data.</text>
</comment>
<reference evidence="1 2" key="1">
    <citation type="journal article" date="2019" name="Int. J. Syst. Evol. Microbiol.">
        <title>The Global Catalogue of Microorganisms (GCM) 10K type strain sequencing project: providing services to taxonomists for standard genome sequencing and annotation.</title>
        <authorList>
            <consortium name="The Broad Institute Genomics Platform"/>
            <consortium name="The Broad Institute Genome Sequencing Center for Infectious Disease"/>
            <person name="Wu L."/>
            <person name="Ma J."/>
        </authorList>
    </citation>
    <scope>NUCLEOTIDE SEQUENCE [LARGE SCALE GENOMIC DNA]</scope>
    <source>
        <strain evidence="1 2">JCM 5067</strain>
    </source>
</reference>
<sequence length="125" mass="13866">MANPKPRKLTQPNGAAVKARGRNWENDLVKVFRNLGYEEAKRNGAIYGSHDRGDIGNVPLTVQAKAVDRVQLWKHLDDSLMQAQNNGTGDEACLIYKRHLAPAEGAAWVFPGSFATRLLNAYYAE</sequence>
<gene>
    <name evidence="1" type="ORF">GCM10010394_04670</name>
</gene>
<keyword evidence="2" id="KW-1185">Reference proteome</keyword>
<evidence type="ECO:0000313" key="2">
    <source>
        <dbReference type="Proteomes" id="UP001500668"/>
    </source>
</evidence>
<protein>
    <submittedName>
        <fullName evidence="1">Uncharacterized protein</fullName>
    </submittedName>
</protein>